<protein>
    <submittedName>
        <fullName evidence="1">Uncharacterized protein</fullName>
    </submittedName>
</protein>
<evidence type="ECO:0000313" key="1">
    <source>
        <dbReference type="EMBL" id="KDN52036.1"/>
    </source>
</evidence>
<dbReference type="RefSeq" id="XP_013244816.1">
    <property type="nucleotide sequence ID" value="XM_013389362.1"/>
</dbReference>
<dbReference type="GeneID" id="25267510"/>
<name>A0A066WE45_TILAU</name>
<evidence type="ECO:0000313" key="2">
    <source>
        <dbReference type="Proteomes" id="UP000027361"/>
    </source>
</evidence>
<keyword evidence="2" id="KW-1185">Reference proteome</keyword>
<dbReference type="AlphaFoldDB" id="A0A066WE45"/>
<organism evidence="1 2">
    <name type="scientific">Tilletiaria anomala (strain ATCC 24038 / CBS 436.72 / UBC 951)</name>
    <dbReference type="NCBI Taxonomy" id="1037660"/>
    <lineage>
        <taxon>Eukaryota</taxon>
        <taxon>Fungi</taxon>
        <taxon>Dikarya</taxon>
        <taxon>Basidiomycota</taxon>
        <taxon>Ustilaginomycotina</taxon>
        <taxon>Exobasidiomycetes</taxon>
        <taxon>Georgefischeriales</taxon>
        <taxon>Tilletiariaceae</taxon>
        <taxon>Tilletiaria</taxon>
    </lineage>
</organism>
<sequence length="188" mass="20547">MAFECALDGLSSMSLAIFPHQTFAMIWHSHGQSLISNRHERTTTTQLPSQSGTSQGQCCHCLLGTMFGVVPIHLLHSPRRETAAPGTQAFTLSAASRELAAGRCNQAVLGHSKRLQSRLDHATITFFLSSCRLARQTCFRMGGGTRGSYRAILTAGLTFRLPLRESIYIHTNCKPDLSYALIYAFSAG</sequence>
<dbReference type="Proteomes" id="UP000027361">
    <property type="component" value="Unassembled WGS sequence"/>
</dbReference>
<gene>
    <name evidence="1" type="ORF">K437DRAFT_46720</name>
</gene>
<dbReference type="InParanoid" id="A0A066WE45"/>
<accession>A0A066WE45</accession>
<reference evidence="1 2" key="1">
    <citation type="submission" date="2014-05" db="EMBL/GenBank/DDBJ databases">
        <title>Draft genome sequence of a rare smut relative, Tilletiaria anomala UBC 951.</title>
        <authorList>
            <consortium name="DOE Joint Genome Institute"/>
            <person name="Toome M."/>
            <person name="Kuo A."/>
            <person name="Henrissat B."/>
            <person name="Lipzen A."/>
            <person name="Tritt A."/>
            <person name="Yoshinaga Y."/>
            <person name="Zane M."/>
            <person name="Barry K."/>
            <person name="Grigoriev I.V."/>
            <person name="Spatafora J.W."/>
            <person name="Aimea M.C."/>
        </authorList>
    </citation>
    <scope>NUCLEOTIDE SEQUENCE [LARGE SCALE GENOMIC DNA]</scope>
    <source>
        <strain evidence="1 2">UBC 951</strain>
    </source>
</reference>
<proteinExistence type="predicted"/>
<dbReference type="EMBL" id="JMSN01000015">
    <property type="protein sequence ID" value="KDN52036.1"/>
    <property type="molecule type" value="Genomic_DNA"/>
</dbReference>
<dbReference type="HOGENOM" id="CLU_1441996_0_0_1"/>
<comment type="caution">
    <text evidence="1">The sequence shown here is derived from an EMBL/GenBank/DDBJ whole genome shotgun (WGS) entry which is preliminary data.</text>
</comment>